<feature type="signal peptide" evidence="7">
    <location>
        <begin position="1"/>
        <end position="20"/>
    </location>
</feature>
<dbReference type="Pfam" id="PF00254">
    <property type="entry name" value="FKBP_C"/>
    <property type="match status" value="1"/>
</dbReference>
<keyword evidence="3 5" id="KW-0697">Rotamase</keyword>
<evidence type="ECO:0000256" key="7">
    <source>
        <dbReference type="SAM" id="SignalP"/>
    </source>
</evidence>
<dbReference type="PANTHER" id="PTHR43811:SF19">
    <property type="entry name" value="39 KDA FK506-BINDING NUCLEAR PROTEIN"/>
    <property type="match status" value="1"/>
</dbReference>
<dbReference type="EC" id="5.2.1.8" evidence="6"/>
<reference evidence="9 10" key="1">
    <citation type="submission" date="2018-07" db="EMBL/GenBank/DDBJ databases">
        <title>Leeuwenhoekiella genomics.</title>
        <authorList>
            <person name="Tahon G."/>
            <person name="Willems A."/>
        </authorList>
    </citation>
    <scope>NUCLEOTIDE SEQUENCE [LARGE SCALE GENOMIC DNA]</scope>
    <source>
        <strain evidence="9 10">LMG 22550</strain>
    </source>
</reference>
<evidence type="ECO:0000256" key="3">
    <source>
        <dbReference type="ARBA" id="ARBA00023110"/>
    </source>
</evidence>
<comment type="similarity">
    <text evidence="2 6">Belongs to the FKBP-type PPIase family.</text>
</comment>
<evidence type="ECO:0000256" key="5">
    <source>
        <dbReference type="PROSITE-ProRule" id="PRU00277"/>
    </source>
</evidence>
<dbReference type="SUPFAM" id="SSF54534">
    <property type="entry name" value="FKBP-like"/>
    <property type="match status" value="1"/>
</dbReference>
<feature type="domain" description="PPIase FKBP-type" evidence="8">
    <location>
        <begin position="72"/>
        <end position="155"/>
    </location>
</feature>
<keyword evidence="7" id="KW-0732">Signal</keyword>
<dbReference type="PROSITE" id="PS51257">
    <property type="entry name" value="PROKAR_LIPOPROTEIN"/>
    <property type="match status" value="1"/>
</dbReference>
<protein>
    <recommendedName>
        <fullName evidence="6">Peptidyl-prolyl cis-trans isomerase</fullName>
        <ecNumber evidence="6">5.2.1.8</ecNumber>
    </recommendedName>
</protein>
<dbReference type="InterPro" id="IPR046357">
    <property type="entry name" value="PPIase_dom_sf"/>
</dbReference>
<evidence type="ECO:0000313" key="9">
    <source>
        <dbReference type="EMBL" id="RXG23626.1"/>
    </source>
</evidence>
<dbReference type="RefSeq" id="WP_128757138.1">
    <property type="nucleotide sequence ID" value="NZ_QOVM01000002.1"/>
</dbReference>
<dbReference type="InterPro" id="IPR001179">
    <property type="entry name" value="PPIase_FKBP_dom"/>
</dbReference>
<keyword evidence="4 5" id="KW-0413">Isomerase</keyword>
<evidence type="ECO:0000256" key="4">
    <source>
        <dbReference type="ARBA" id="ARBA00023235"/>
    </source>
</evidence>
<accession>A0A4Q0PBA1</accession>
<gene>
    <name evidence="9" type="ORF">DSM00_1241</name>
</gene>
<name>A0A4Q0PBA1_9FLAO</name>
<dbReference type="AlphaFoldDB" id="A0A4Q0PBA1"/>
<dbReference type="Proteomes" id="UP000289238">
    <property type="component" value="Unassembled WGS sequence"/>
</dbReference>
<dbReference type="PROSITE" id="PS50059">
    <property type="entry name" value="FKBP_PPIASE"/>
    <property type="match status" value="1"/>
</dbReference>
<evidence type="ECO:0000256" key="2">
    <source>
        <dbReference type="ARBA" id="ARBA00006577"/>
    </source>
</evidence>
<sequence>MKIWLSLICALTLFSSCSSDDSSSESEAEAFVRNEAEINAYLEANDLTATRSSTGLYYIIETEGTGESPEVNSTVKVTYTGYLLNGNIFDQSNSEVEFNAGKLISGFSEGLTYMKEGGQALFLIPARLAYGASGAGGSIPGNTVILFEVNLIEVL</sequence>
<proteinExistence type="inferred from homology"/>
<feature type="chain" id="PRO_5020948555" description="Peptidyl-prolyl cis-trans isomerase" evidence="7">
    <location>
        <begin position="21"/>
        <end position="155"/>
    </location>
</feature>
<dbReference type="EMBL" id="QOVM01000002">
    <property type="protein sequence ID" value="RXG23626.1"/>
    <property type="molecule type" value="Genomic_DNA"/>
</dbReference>
<evidence type="ECO:0000313" key="10">
    <source>
        <dbReference type="Proteomes" id="UP000289238"/>
    </source>
</evidence>
<comment type="caution">
    <text evidence="9">The sequence shown here is derived from an EMBL/GenBank/DDBJ whole genome shotgun (WGS) entry which is preliminary data.</text>
</comment>
<dbReference type="Gene3D" id="3.10.50.40">
    <property type="match status" value="1"/>
</dbReference>
<evidence type="ECO:0000256" key="1">
    <source>
        <dbReference type="ARBA" id="ARBA00000971"/>
    </source>
</evidence>
<evidence type="ECO:0000256" key="6">
    <source>
        <dbReference type="RuleBase" id="RU003915"/>
    </source>
</evidence>
<dbReference type="GO" id="GO:0003755">
    <property type="term" value="F:peptidyl-prolyl cis-trans isomerase activity"/>
    <property type="evidence" value="ECO:0007669"/>
    <property type="project" value="UniProtKB-UniRule"/>
</dbReference>
<organism evidence="9 10">
    <name type="scientific">Leeuwenhoekiella aequorea</name>
    <dbReference type="NCBI Taxonomy" id="283736"/>
    <lineage>
        <taxon>Bacteria</taxon>
        <taxon>Pseudomonadati</taxon>
        <taxon>Bacteroidota</taxon>
        <taxon>Flavobacteriia</taxon>
        <taxon>Flavobacteriales</taxon>
        <taxon>Flavobacteriaceae</taxon>
        <taxon>Leeuwenhoekiella</taxon>
    </lineage>
</organism>
<dbReference type="OrthoDB" id="9814548at2"/>
<comment type="catalytic activity">
    <reaction evidence="1 5 6">
        <text>[protein]-peptidylproline (omega=180) = [protein]-peptidylproline (omega=0)</text>
        <dbReference type="Rhea" id="RHEA:16237"/>
        <dbReference type="Rhea" id="RHEA-COMP:10747"/>
        <dbReference type="Rhea" id="RHEA-COMP:10748"/>
        <dbReference type="ChEBI" id="CHEBI:83833"/>
        <dbReference type="ChEBI" id="CHEBI:83834"/>
        <dbReference type="EC" id="5.2.1.8"/>
    </reaction>
</comment>
<dbReference type="PANTHER" id="PTHR43811">
    <property type="entry name" value="FKBP-TYPE PEPTIDYL-PROLYL CIS-TRANS ISOMERASE FKPA"/>
    <property type="match status" value="1"/>
</dbReference>
<evidence type="ECO:0000259" key="8">
    <source>
        <dbReference type="PROSITE" id="PS50059"/>
    </source>
</evidence>
<keyword evidence="10" id="KW-1185">Reference proteome</keyword>